<dbReference type="EMBL" id="JANAWD010000202">
    <property type="protein sequence ID" value="KAJ3484080.1"/>
    <property type="molecule type" value="Genomic_DNA"/>
</dbReference>
<feature type="region of interest" description="Disordered" evidence="1">
    <location>
        <begin position="1026"/>
        <end position="1045"/>
    </location>
</feature>
<keyword evidence="3" id="KW-1185">Reference proteome</keyword>
<organism evidence="2 3">
    <name type="scientific">Meripilus lineatus</name>
    <dbReference type="NCBI Taxonomy" id="2056292"/>
    <lineage>
        <taxon>Eukaryota</taxon>
        <taxon>Fungi</taxon>
        <taxon>Dikarya</taxon>
        <taxon>Basidiomycota</taxon>
        <taxon>Agaricomycotina</taxon>
        <taxon>Agaricomycetes</taxon>
        <taxon>Polyporales</taxon>
        <taxon>Meripilaceae</taxon>
        <taxon>Meripilus</taxon>
    </lineage>
</organism>
<protein>
    <submittedName>
        <fullName evidence="2">Uncharacterized protein</fullName>
    </submittedName>
</protein>
<evidence type="ECO:0000313" key="3">
    <source>
        <dbReference type="Proteomes" id="UP001212997"/>
    </source>
</evidence>
<dbReference type="AlphaFoldDB" id="A0AAD5YGI5"/>
<sequence length="1045" mass="116259">MAQLETQWPVFPGPQDIHSILENALSTKLDFQGAYTFKKAYADAPNPCLKIDGLGTIGIPLSTRDAEAIKSKAEQAPLGMNANLQAVVVGGTWEIDAKAVTFTNPKWETFMQDFVEQACEELGVDYATSQPRCEPYRLLLDGTGCQSFPHASVEKAHNVFATIVVVLPSEYAGGEVHFSHHNVNVTYDCSRESRETTFVGWYQELIPEVRPITDGYRLAVSFELIHTTNSVCPVISTNSAFIENVTQALLAWKGANGPLVQEKIVYLLENIYPAKKLRRTILEGVDAVIVSLLDRLGHEIGFTLGLATAVCHLSGPADDDRRRWCIDYQGADVDFMEIESRRTTIEGFVDLDGNMISDTLSIDEDRDDPETIPVDLSQDVEEEEHDEEEYDVMKSKPNRINPLQRWYNRTVLVIWPNEKTYKVAYAGQGLNYACANLDNADKPSESLTHLADFVLSRAAESSSRVVTSVCQAALRWNDFALWRRAVGLCFWDNGVAFLKSYDLLKALDIFGSRRVREVIEQELLSSPTNKGVLQLLTGLDEIMEKIQEVDGSDDEESTDLWLRRQRETALRNLRTLDNGEVELVVKSAILHGGFVFIDECVIPQLLERSSSDLLIRVAVEIRKHSPDSSSTQTELVSKLATTAITKFDFFRDVYGIPDIESFKKFLDMCRDLECTDALNLILEKAGLTTGLSPRAAYRRARSVMFPLLDHIIHGGLHSFPQKSVEGLAETAVALTLSQVPNDRMSTDLLKSIVDTHKAVGGGIGSIRRSILPRALSRGVSSEYQLTLAEEIFGIDGTDSEGRDMIDSLALRVAEGELSAANIMDVLYRCGRCGASEACSLVIQRSIDHTSRTDATQLQGEFIPLLSPIRNFSLSYPHLGNTGVNALLQSIIKRWIEMVLGQRPTQDPSASISFTWWTCNCDPCQSTKSLLTNPSIDRTSLVLDPLHASSGRHLEEFLKLWEHKRLIGIKMLRSIAADENELKAILGDYYPVVLQSLQVQRITENAIMPASLSGHDQITVTSGSVLRVSVDDDREPPPKKRKTMLT</sequence>
<dbReference type="Gene3D" id="2.60.120.620">
    <property type="entry name" value="q2cbj1_9rhob like domain"/>
    <property type="match status" value="1"/>
</dbReference>
<dbReference type="Proteomes" id="UP001212997">
    <property type="component" value="Unassembled WGS sequence"/>
</dbReference>
<feature type="compositionally biased region" description="Basic and acidic residues" evidence="1">
    <location>
        <begin position="1028"/>
        <end position="1037"/>
    </location>
</feature>
<evidence type="ECO:0000256" key="1">
    <source>
        <dbReference type="SAM" id="MobiDB-lite"/>
    </source>
</evidence>
<name>A0AAD5YGI5_9APHY</name>
<evidence type="ECO:0000313" key="2">
    <source>
        <dbReference type="EMBL" id="KAJ3484080.1"/>
    </source>
</evidence>
<dbReference type="PANTHER" id="PTHR33099">
    <property type="entry name" value="FE2OG DIOXYGENASE DOMAIN-CONTAINING PROTEIN"/>
    <property type="match status" value="1"/>
</dbReference>
<reference evidence="2" key="1">
    <citation type="submission" date="2022-07" db="EMBL/GenBank/DDBJ databases">
        <title>Genome Sequence of Physisporinus lineatus.</title>
        <authorList>
            <person name="Buettner E."/>
        </authorList>
    </citation>
    <scope>NUCLEOTIDE SEQUENCE</scope>
    <source>
        <strain evidence="2">VT162</strain>
    </source>
</reference>
<dbReference type="PANTHER" id="PTHR33099:SF7">
    <property type="entry name" value="MYND-TYPE DOMAIN-CONTAINING PROTEIN"/>
    <property type="match status" value="1"/>
</dbReference>
<proteinExistence type="predicted"/>
<gene>
    <name evidence="2" type="ORF">NLI96_g5878</name>
</gene>
<comment type="caution">
    <text evidence="2">The sequence shown here is derived from an EMBL/GenBank/DDBJ whole genome shotgun (WGS) entry which is preliminary data.</text>
</comment>
<accession>A0AAD5YGI5</accession>